<dbReference type="GO" id="GO:0030544">
    <property type="term" value="F:Hsp70 protein binding"/>
    <property type="evidence" value="ECO:0007669"/>
    <property type="project" value="InterPro"/>
</dbReference>
<sequence>MFFGGGDPFEQFGGGGRGGGRGGPRGPVDNEKLYQTLGVAKDADESEIRKAYKKLALKNHPDKGGDVEKFKEISAAAEILCDAEKRKTYDQYGMEGLEGQGGGEGHSADDIFSMFFGGGGGGGRRGPQKGEDIVHSIKASLEDMYNGKTVRLAISRNKPCPDCDGKGGKEGCEKTCTDCGGRGVKVSLRQIGPGMVQQMQSACGTCKGQGKSIAEKDKCKSCKGSKVYKDRKVLEVNIEKGMSHGQKIKFSGEADEVPGTLPGDVIIVVQQKEHETFKRKGADLVVMMDVSLTEALCGFTRTITHLDNRVLQIEVPAGEVTKHDSVKIIRGEGMPQHGNIFNKGGLFVHFSVVFPATLSADMVGKLKKVLPPPPQVMLTGEEEHCDMSPVDMNQFGRGAGGGRSAHEEDEDEGPGGAQRVQCGQN</sequence>
<dbReference type="InterPro" id="IPR036410">
    <property type="entry name" value="HSP_DnaJ_Cys-rich_dom_sf"/>
</dbReference>
<evidence type="ECO:0000259" key="8">
    <source>
        <dbReference type="PROSITE" id="PS51188"/>
    </source>
</evidence>
<protein>
    <submittedName>
        <fullName evidence="9">Uncharacterized protein</fullName>
    </submittedName>
</protein>
<dbReference type="PROSITE" id="PS51188">
    <property type="entry name" value="ZF_CR"/>
    <property type="match status" value="1"/>
</dbReference>
<dbReference type="PRINTS" id="PR00625">
    <property type="entry name" value="JDOMAIN"/>
</dbReference>
<dbReference type="InterPro" id="IPR008971">
    <property type="entry name" value="HSP40/DnaJ_pept-bd"/>
</dbReference>
<dbReference type="Pfam" id="PF01556">
    <property type="entry name" value="DnaJ_C"/>
    <property type="match status" value="1"/>
</dbReference>
<dbReference type="PROSITE" id="PS50076">
    <property type="entry name" value="DNAJ_2"/>
    <property type="match status" value="1"/>
</dbReference>
<feature type="domain" description="J" evidence="7">
    <location>
        <begin position="32"/>
        <end position="93"/>
    </location>
</feature>
<dbReference type="AlphaFoldDB" id="A0A7S3GZW3"/>
<evidence type="ECO:0000256" key="3">
    <source>
        <dbReference type="ARBA" id="ARBA00022771"/>
    </source>
</evidence>
<name>A0A7S3GZW3_9STRA</name>
<keyword evidence="2" id="KW-0677">Repeat</keyword>
<evidence type="ECO:0000256" key="1">
    <source>
        <dbReference type="ARBA" id="ARBA00022723"/>
    </source>
</evidence>
<feature type="compositionally biased region" description="Gly residues" evidence="6">
    <location>
        <begin position="1"/>
        <end position="25"/>
    </location>
</feature>
<dbReference type="CDD" id="cd06257">
    <property type="entry name" value="DnaJ"/>
    <property type="match status" value="1"/>
</dbReference>
<dbReference type="FunFam" id="2.10.230.10:FF:000001">
    <property type="entry name" value="DnaJ subfamily A member 2"/>
    <property type="match status" value="1"/>
</dbReference>
<evidence type="ECO:0000256" key="6">
    <source>
        <dbReference type="SAM" id="MobiDB-lite"/>
    </source>
</evidence>
<dbReference type="FunFam" id="2.60.260.20:FF:000003">
    <property type="entry name" value="DnaJ subfamily A member 2"/>
    <property type="match status" value="1"/>
</dbReference>
<feature type="domain" description="CR-type" evidence="8">
    <location>
        <begin position="147"/>
        <end position="231"/>
    </location>
</feature>
<evidence type="ECO:0000256" key="2">
    <source>
        <dbReference type="ARBA" id="ARBA00022737"/>
    </source>
</evidence>
<dbReference type="Pfam" id="PF00226">
    <property type="entry name" value="DnaJ"/>
    <property type="match status" value="1"/>
</dbReference>
<keyword evidence="4 5" id="KW-0862">Zinc</keyword>
<dbReference type="GO" id="GO:0009408">
    <property type="term" value="P:response to heat"/>
    <property type="evidence" value="ECO:0007669"/>
    <property type="project" value="InterPro"/>
</dbReference>
<dbReference type="InterPro" id="IPR001623">
    <property type="entry name" value="DnaJ_domain"/>
</dbReference>
<evidence type="ECO:0000256" key="4">
    <source>
        <dbReference type="ARBA" id="ARBA00022833"/>
    </source>
</evidence>
<dbReference type="GO" id="GO:0051082">
    <property type="term" value="F:unfolded protein binding"/>
    <property type="evidence" value="ECO:0007669"/>
    <property type="project" value="InterPro"/>
</dbReference>
<dbReference type="GO" id="GO:0005524">
    <property type="term" value="F:ATP binding"/>
    <property type="evidence" value="ECO:0007669"/>
    <property type="project" value="InterPro"/>
</dbReference>
<accession>A0A7S3GZW3</accession>
<organism evidence="9">
    <name type="scientific">Spumella elongata</name>
    <dbReference type="NCBI Taxonomy" id="89044"/>
    <lineage>
        <taxon>Eukaryota</taxon>
        <taxon>Sar</taxon>
        <taxon>Stramenopiles</taxon>
        <taxon>Ochrophyta</taxon>
        <taxon>Chrysophyceae</taxon>
        <taxon>Chromulinales</taxon>
        <taxon>Chromulinaceae</taxon>
        <taxon>Spumella</taxon>
    </lineage>
</organism>
<dbReference type="CDD" id="cd10719">
    <property type="entry name" value="DnaJ_zf"/>
    <property type="match status" value="1"/>
</dbReference>
<dbReference type="SUPFAM" id="SSF49493">
    <property type="entry name" value="HSP40/DnaJ peptide-binding domain"/>
    <property type="match status" value="2"/>
</dbReference>
<dbReference type="InterPro" id="IPR001305">
    <property type="entry name" value="HSP_DnaJ_Cys-rich_dom"/>
</dbReference>
<dbReference type="PANTHER" id="PTHR43888">
    <property type="entry name" value="DNAJ-LIKE-2, ISOFORM A-RELATED"/>
    <property type="match status" value="1"/>
</dbReference>
<evidence type="ECO:0000256" key="5">
    <source>
        <dbReference type="PROSITE-ProRule" id="PRU00546"/>
    </source>
</evidence>
<reference evidence="9" key="1">
    <citation type="submission" date="2021-01" db="EMBL/GenBank/DDBJ databases">
        <authorList>
            <person name="Corre E."/>
            <person name="Pelletier E."/>
            <person name="Niang G."/>
            <person name="Scheremetjew M."/>
            <person name="Finn R."/>
            <person name="Kale V."/>
            <person name="Holt S."/>
            <person name="Cochrane G."/>
            <person name="Meng A."/>
            <person name="Brown T."/>
            <person name="Cohen L."/>
        </authorList>
    </citation>
    <scope>NUCLEOTIDE SEQUENCE</scope>
    <source>
        <strain evidence="9">CCAP 955/1</strain>
    </source>
</reference>
<dbReference type="HAMAP" id="MF_01152">
    <property type="entry name" value="DnaJ"/>
    <property type="match status" value="1"/>
</dbReference>
<feature type="region of interest" description="Disordered" evidence="6">
    <location>
        <begin position="1"/>
        <end position="31"/>
    </location>
</feature>
<evidence type="ECO:0000313" key="9">
    <source>
        <dbReference type="EMBL" id="CAE0281139.1"/>
    </source>
</evidence>
<proteinExistence type="inferred from homology"/>
<dbReference type="EMBL" id="HBIC01020102">
    <property type="protein sequence ID" value="CAE0281139.1"/>
    <property type="molecule type" value="Transcribed_RNA"/>
</dbReference>
<dbReference type="GO" id="GO:0006457">
    <property type="term" value="P:protein folding"/>
    <property type="evidence" value="ECO:0007669"/>
    <property type="project" value="InterPro"/>
</dbReference>
<dbReference type="InterPro" id="IPR044713">
    <property type="entry name" value="DNJA1/2-like"/>
</dbReference>
<dbReference type="Gene3D" id="2.10.230.10">
    <property type="entry name" value="Heat shock protein DnaJ, cysteine-rich domain"/>
    <property type="match status" value="1"/>
</dbReference>
<dbReference type="InterPro" id="IPR036869">
    <property type="entry name" value="J_dom_sf"/>
</dbReference>
<keyword evidence="3 5" id="KW-0863">Zinc-finger</keyword>
<keyword evidence="1 5" id="KW-0479">Metal-binding</keyword>
<evidence type="ECO:0000259" key="7">
    <source>
        <dbReference type="PROSITE" id="PS50076"/>
    </source>
</evidence>
<dbReference type="FunFam" id="1.10.287.110:FF:000041">
    <property type="entry name" value="Chaperone protein DNAj, putative"/>
    <property type="match status" value="1"/>
</dbReference>
<feature type="zinc finger region" description="CR-type" evidence="5">
    <location>
        <begin position="147"/>
        <end position="231"/>
    </location>
</feature>
<dbReference type="SMART" id="SM00271">
    <property type="entry name" value="DnaJ"/>
    <property type="match status" value="1"/>
</dbReference>
<gene>
    <name evidence="9" type="ORF">SELO1098_LOCUS9973</name>
</gene>
<dbReference type="SUPFAM" id="SSF57938">
    <property type="entry name" value="DnaJ/Hsp40 cysteine-rich domain"/>
    <property type="match status" value="1"/>
</dbReference>
<dbReference type="Gene3D" id="2.60.260.20">
    <property type="entry name" value="Urease metallochaperone UreE, N-terminal domain"/>
    <property type="match status" value="2"/>
</dbReference>
<dbReference type="InterPro" id="IPR012724">
    <property type="entry name" value="DnaJ"/>
</dbReference>
<dbReference type="GO" id="GO:0008270">
    <property type="term" value="F:zinc ion binding"/>
    <property type="evidence" value="ECO:0007669"/>
    <property type="project" value="UniProtKB-KW"/>
</dbReference>
<dbReference type="CDD" id="cd10747">
    <property type="entry name" value="DnaJ_C"/>
    <property type="match status" value="1"/>
</dbReference>
<dbReference type="SUPFAM" id="SSF46565">
    <property type="entry name" value="Chaperone J-domain"/>
    <property type="match status" value="1"/>
</dbReference>
<dbReference type="InterPro" id="IPR002939">
    <property type="entry name" value="DnaJ_C"/>
</dbReference>
<feature type="region of interest" description="Disordered" evidence="6">
    <location>
        <begin position="387"/>
        <end position="425"/>
    </location>
</feature>
<dbReference type="Pfam" id="PF00684">
    <property type="entry name" value="DnaJ_CXXCXGXG"/>
    <property type="match status" value="1"/>
</dbReference>
<dbReference type="Gene3D" id="1.10.287.110">
    <property type="entry name" value="DnaJ domain"/>
    <property type="match status" value="1"/>
</dbReference>